<accession>R0KFK1</accession>
<dbReference type="OrthoDB" id="3695199at2759"/>
<organism evidence="2 3">
    <name type="scientific">Exserohilum turcicum (strain 28A)</name>
    <name type="common">Northern leaf blight fungus</name>
    <name type="synonym">Setosphaeria turcica</name>
    <dbReference type="NCBI Taxonomy" id="671987"/>
    <lineage>
        <taxon>Eukaryota</taxon>
        <taxon>Fungi</taxon>
        <taxon>Dikarya</taxon>
        <taxon>Ascomycota</taxon>
        <taxon>Pezizomycotina</taxon>
        <taxon>Dothideomycetes</taxon>
        <taxon>Pleosporomycetidae</taxon>
        <taxon>Pleosporales</taxon>
        <taxon>Pleosporineae</taxon>
        <taxon>Pleosporaceae</taxon>
        <taxon>Exserohilum</taxon>
    </lineage>
</organism>
<gene>
    <name evidence="2" type="ORF">SETTUDRAFT_18271</name>
</gene>
<name>R0KFK1_EXST2</name>
<reference evidence="2 3" key="1">
    <citation type="journal article" date="2012" name="PLoS Pathog.">
        <title>Diverse lifestyles and strategies of plant pathogenesis encoded in the genomes of eighteen Dothideomycetes fungi.</title>
        <authorList>
            <person name="Ohm R.A."/>
            <person name="Feau N."/>
            <person name="Henrissat B."/>
            <person name="Schoch C.L."/>
            <person name="Horwitz B.A."/>
            <person name="Barry K.W."/>
            <person name="Condon B.J."/>
            <person name="Copeland A.C."/>
            <person name="Dhillon B."/>
            <person name="Glaser F."/>
            <person name="Hesse C.N."/>
            <person name="Kosti I."/>
            <person name="LaButti K."/>
            <person name="Lindquist E.A."/>
            <person name="Lucas S."/>
            <person name="Salamov A.A."/>
            <person name="Bradshaw R.E."/>
            <person name="Ciuffetti L."/>
            <person name="Hamelin R.C."/>
            <person name="Kema G.H.J."/>
            <person name="Lawrence C."/>
            <person name="Scott J.A."/>
            <person name="Spatafora J.W."/>
            <person name="Turgeon B.G."/>
            <person name="de Wit P.J.G.M."/>
            <person name="Zhong S."/>
            <person name="Goodwin S.B."/>
            <person name="Grigoriev I.V."/>
        </authorList>
    </citation>
    <scope>NUCLEOTIDE SEQUENCE [LARGE SCALE GENOMIC DNA]</scope>
    <source>
        <strain evidence="3">28A</strain>
    </source>
</reference>
<feature type="compositionally biased region" description="Polar residues" evidence="1">
    <location>
        <begin position="130"/>
        <end position="140"/>
    </location>
</feature>
<reference evidence="2 3" key="2">
    <citation type="journal article" date="2013" name="PLoS Genet.">
        <title>Comparative genome structure, secondary metabolite, and effector coding capacity across Cochliobolus pathogens.</title>
        <authorList>
            <person name="Condon B.J."/>
            <person name="Leng Y."/>
            <person name="Wu D."/>
            <person name="Bushley K.E."/>
            <person name="Ohm R.A."/>
            <person name="Otillar R."/>
            <person name="Martin J."/>
            <person name="Schackwitz W."/>
            <person name="Grimwood J."/>
            <person name="MohdZainudin N."/>
            <person name="Xue C."/>
            <person name="Wang R."/>
            <person name="Manning V.A."/>
            <person name="Dhillon B."/>
            <person name="Tu Z.J."/>
            <person name="Steffenson B.J."/>
            <person name="Salamov A."/>
            <person name="Sun H."/>
            <person name="Lowry S."/>
            <person name="LaButti K."/>
            <person name="Han J."/>
            <person name="Copeland A."/>
            <person name="Lindquist E."/>
            <person name="Barry K."/>
            <person name="Schmutz J."/>
            <person name="Baker S.E."/>
            <person name="Ciuffetti L.M."/>
            <person name="Grigoriev I.V."/>
            <person name="Zhong S."/>
            <person name="Turgeon B.G."/>
        </authorList>
    </citation>
    <scope>NUCLEOTIDE SEQUENCE [LARGE SCALE GENOMIC DNA]</scope>
    <source>
        <strain evidence="3">28A</strain>
    </source>
</reference>
<evidence type="ECO:0000313" key="2">
    <source>
        <dbReference type="EMBL" id="EOA91593.1"/>
    </source>
</evidence>
<proteinExistence type="predicted"/>
<feature type="region of interest" description="Disordered" evidence="1">
    <location>
        <begin position="74"/>
        <end position="222"/>
    </location>
</feature>
<dbReference type="RefSeq" id="XP_008020067.1">
    <property type="nucleotide sequence ID" value="XM_008021876.1"/>
</dbReference>
<dbReference type="Proteomes" id="UP000016935">
    <property type="component" value="Unassembled WGS sequence"/>
</dbReference>
<feature type="compositionally biased region" description="Basic and acidic residues" evidence="1">
    <location>
        <begin position="96"/>
        <end position="129"/>
    </location>
</feature>
<evidence type="ECO:0000256" key="1">
    <source>
        <dbReference type="SAM" id="MobiDB-lite"/>
    </source>
</evidence>
<feature type="compositionally biased region" description="Low complexity" evidence="1">
    <location>
        <begin position="81"/>
        <end position="90"/>
    </location>
</feature>
<feature type="region of interest" description="Disordered" evidence="1">
    <location>
        <begin position="253"/>
        <end position="277"/>
    </location>
</feature>
<dbReference type="GeneID" id="19401938"/>
<sequence length="292" mass="32982">MTDYSTHTVKKLRELFWKAKFVHFNPLSKAELVQLCEKFDTLFAPLTLETLPEGHPLDADKLAEIHDEIQEIRLIKEGKSTSKAPASSAPETKRKRNEDTATEAKKRKVSDEKSKDGAANDPDIEKPQEDTTGLSQTKSTMPHAKSTSTPNPGSPGSSDSDNSDDDNRTPDDRPKDGSEASKDDKKSPKVKRRSPKIGMSGTSPVPQKGASEGELEPHNLHLGTHKVDDYTMKWDPIDESIPDSRLTWFEREQRDSWRKRKACEQAGTPYEERKPEPTKKFNWKEKFLREGI</sequence>
<dbReference type="EMBL" id="KB908481">
    <property type="protein sequence ID" value="EOA91593.1"/>
    <property type="molecule type" value="Genomic_DNA"/>
</dbReference>
<protein>
    <submittedName>
        <fullName evidence="2">Uncharacterized protein</fullName>
    </submittedName>
</protein>
<feature type="compositionally biased region" description="Low complexity" evidence="1">
    <location>
        <begin position="146"/>
        <end position="160"/>
    </location>
</feature>
<keyword evidence="3" id="KW-1185">Reference proteome</keyword>
<dbReference type="HOGENOM" id="CLU_953639_0_0_1"/>
<dbReference type="AlphaFoldDB" id="R0KFK1"/>
<feature type="compositionally biased region" description="Basic and acidic residues" evidence="1">
    <location>
        <begin position="165"/>
        <end position="187"/>
    </location>
</feature>
<evidence type="ECO:0000313" key="3">
    <source>
        <dbReference type="Proteomes" id="UP000016935"/>
    </source>
</evidence>